<dbReference type="InterPro" id="IPR018146">
    <property type="entry name" value="Glyoxalase_1_CS"/>
</dbReference>
<reference evidence="17 18" key="1">
    <citation type="submission" date="2019-11" db="EMBL/GenBank/DDBJ databases">
        <title>Whole-genome sequence of a Rhodoblastus acidophilus DSM 142.</title>
        <authorList>
            <person name="Kyndt J.A."/>
            <person name="Meyer T.E."/>
        </authorList>
    </citation>
    <scope>NUCLEOTIDE SEQUENCE [LARGE SCALE GENOMIC DNA]</scope>
    <source>
        <strain evidence="17 18">DSM 142</strain>
    </source>
</reference>
<evidence type="ECO:0000256" key="11">
    <source>
        <dbReference type="ARBA" id="ARBA00032460"/>
    </source>
</evidence>
<dbReference type="Pfam" id="PF02579">
    <property type="entry name" value="Nitro_FeMo-Co"/>
    <property type="match status" value="1"/>
</dbReference>
<evidence type="ECO:0000256" key="1">
    <source>
        <dbReference type="ARBA" id="ARBA00001967"/>
    </source>
</evidence>
<dbReference type="InterPro" id="IPR037523">
    <property type="entry name" value="VOC_core"/>
</dbReference>
<feature type="binding site" evidence="15">
    <location>
        <position position="216"/>
    </location>
    <ligand>
        <name>Zn(2+)</name>
        <dbReference type="ChEBI" id="CHEBI:29105"/>
        <note>ligand shared between dimeric partners</note>
    </ligand>
</feature>
<feature type="binding site" evidence="15">
    <location>
        <position position="264"/>
    </location>
    <ligand>
        <name>Zn(2+)</name>
        <dbReference type="ChEBI" id="CHEBI:29105"/>
        <note>ligand shared between dimeric partners</note>
    </ligand>
</feature>
<dbReference type="GO" id="GO:0005737">
    <property type="term" value="C:cytoplasm"/>
    <property type="evidence" value="ECO:0007669"/>
    <property type="project" value="TreeGrafter"/>
</dbReference>
<dbReference type="Pfam" id="PF00903">
    <property type="entry name" value="Glyoxalase"/>
    <property type="match status" value="1"/>
</dbReference>
<comment type="caution">
    <text evidence="17">The sequence shown here is derived from an EMBL/GenBank/DDBJ whole genome shotgun (WGS) entry which is preliminary data.</text>
</comment>
<protein>
    <recommendedName>
        <fullName evidence="4">lactoylglutathione lyase</fullName>
        <ecNumber evidence="4">4.4.1.5</ecNumber>
    </recommendedName>
    <alternativeName>
        <fullName evidence="10">Aldoketomutase</fullName>
    </alternativeName>
    <alternativeName>
        <fullName evidence="9">Glyoxalase I</fullName>
    </alternativeName>
    <alternativeName>
        <fullName evidence="8">Ketone-aldehyde mutase</fullName>
    </alternativeName>
    <alternativeName>
        <fullName evidence="11">Methylglyoxalase</fullName>
    </alternativeName>
    <alternativeName>
        <fullName evidence="12">S-D-lactoylglutathione methylglyoxal lyase</fullName>
    </alternativeName>
</protein>
<evidence type="ECO:0000256" key="2">
    <source>
        <dbReference type="ARBA" id="ARBA00005008"/>
    </source>
</evidence>
<evidence type="ECO:0000256" key="15">
    <source>
        <dbReference type="PIRSR" id="PIRSR604361-3"/>
    </source>
</evidence>
<dbReference type="SUPFAM" id="SSF54593">
    <property type="entry name" value="Glyoxalase/Bleomycin resistance protein/Dihydroxybiphenyl dioxygenase"/>
    <property type="match status" value="1"/>
</dbReference>
<evidence type="ECO:0000259" key="16">
    <source>
        <dbReference type="PROSITE" id="PS51819"/>
    </source>
</evidence>
<dbReference type="Proteomes" id="UP000439113">
    <property type="component" value="Unassembled WGS sequence"/>
</dbReference>
<evidence type="ECO:0000256" key="3">
    <source>
        <dbReference type="ARBA" id="ARBA00010363"/>
    </source>
</evidence>
<dbReference type="PROSITE" id="PS00934">
    <property type="entry name" value="GLYOXALASE_I_1"/>
    <property type="match status" value="1"/>
</dbReference>
<evidence type="ECO:0000256" key="4">
    <source>
        <dbReference type="ARBA" id="ARBA00012081"/>
    </source>
</evidence>
<evidence type="ECO:0000256" key="6">
    <source>
        <dbReference type="ARBA" id="ARBA00023231"/>
    </source>
</evidence>
<comment type="cofactor">
    <cofactor evidence="15">
        <name>Zn(2+)</name>
        <dbReference type="ChEBI" id="CHEBI:29105"/>
    </cofactor>
    <text evidence="15">Binds 1 zinc ion per subunit. In the homodimer, two zinc ions are bound between subunits.</text>
</comment>
<feature type="active site" description="Proton donor/acceptor" evidence="14">
    <location>
        <position position="264"/>
    </location>
</feature>
<evidence type="ECO:0000256" key="8">
    <source>
        <dbReference type="ARBA" id="ARBA00030291"/>
    </source>
</evidence>
<dbReference type="AlphaFoldDB" id="A0A6N8DPE6"/>
<sequence>MLDEVLEKTIDATAAKTDAGLRLRVAVATRDGEKVDLHLGHAEVFSVYDVDENGVRPVAARAIAEHALDEEEDTRATIYRMIADCQALLVAKVGAAPQEALSKIGIEATNFYAGKGVDEALRELFEAKKAAAADTSIDASEFALLHTMLRVTDLDRSIAFYTEKLGMTLLERREHKKNQFSQAYLGYGAGFNGMTIELVQNWQREEPYVAGDAFGHIAIRVKNIARLCDSLAAQGVQTPRPPRAQRHGESIVAFIVDPDGYRIELVQAPAP</sequence>
<dbReference type="PROSITE" id="PS51819">
    <property type="entry name" value="VOC"/>
    <property type="match status" value="1"/>
</dbReference>
<dbReference type="InterPro" id="IPR003731">
    <property type="entry name" value="Di-Nase_FeMo-co_biosynth"/>
</dbReference>
<dbReference type="Gene3D" id="3.10.180.10">
    <property type="entry name" value="2,3-Dihydroxybiphenyl 1,2-Dioxygenase, domain 1"/>
    <property type="match status" value="1"/>
</dbReference>
<proteinExistence type="inferred from homology"/>
<accession>A0A6N8DPE6</accession>
<dbReference type="NCBIfam" id="TIGR00068">
    <property type="entry name" value="glyox_I"/>
    <property type="match status" value="1"/>
</dbReference>
<evidence type="ECO:0000256" key="10">
    <source>
        <dbReference type="ARBA" id="ARBA00030892"/>
    </source>
</evidence>
<comment type="catalytic activity">
    <reaction evidence="13">
        <text>(R)-S-lactoylglutathione = methylglyoxal + glutathione</text>
        <dbReference type="Rhea" id="RHEA:19069"/>
        <dbReference type="ChEBI" id="CHEBI:17158"/>
        <dbReference type="ChEBI" id="CHEBI:57474"/>
        <dbReference type="ChEBI" id="CHEBI:57925"/>
        <dbReference type="EC" id="4.4.1.5"/>
    </reaction>
</comment>
<feature type="domain" description="VOC" evidence="16">
    <location>
        <begin position="143"/>
        <end position="268"/>
    </location>
</feature>
<comment type="cofactor">
    <cofactor evidence="1">
        <name>Ni(2+)</name>
        <dbReference type="ChEBI" id="CHEBI:49786"/>
    </cofactor>
</comment>
<keyword evidence="6" id="KW-0535">Nitrogen fixation</keyword>
<dbReference type="InterPro" id="IPR036105">
    <property type="entry name" value="DiNase_FeMo-co_biosyn_sf"/>
</dbReference>
<evidence type="ECO:0000256" key="14">
    <source>
        <dbReference type="PIRSR" id="PIRSR604361-1"/>
    </source>
</evidence>
<evidence type="ECO:0000313" key="17">
    <source>
        <dbReference type="EMBL" id="MTV31073.1"/>
    </source>
</evidence>
<dbReference type="PANTHER" id="PTHR46036:SF5">
    <property type="entry name" value="LACTOYLGLUTATHIONE LYASE"/>
    <property type="match status" value="1"/>
</dbReference>
<dbReference type="RefSeq" id="WP_155445756.1">
    <property type="nucleotide sequence ID" value="NZ_JAOQNR010000004.1"/>
</dbReference>
<keyword evidence="7 17" id="KW-0456">Lyase</keyword>
<organism evidence="17 18">
    <name type="scientific">Rhodoblastus acidophilus</name>
    <name type="common">Rhodopseudomonas acidophila</name>
    <dbReference type="NCBI Taxonomy" id="1074"/>
    <lineage>
        <taxon>Bacteria</taxon>
        <taxon>Pseudomonadati</taxon>
        <taxon>Pseudomonadota</taxon>
        <taxon>Alphaproteobacteria</taxon>
        <taxon>Hyphomicrobiales</taxon>
        <taxon>Rhodoblastaceae</taxon>
        <taxon>Rhodoblastus</taxon>
    </lineage>
</organism>
<dbReference type="GO" id="GO:0019243">
    <property type="term" value="P:methylglyoxal catabolic process to D-lactate via S-lactoyl-glutathione"/>
    <property type="evidence" value="ECO:0007669"/>
    <property type="project" value="TreeGrafter"/>
</dbReference>
<comment type="pathway">
    <text evidence="2">Secondary metabolite metabolism; methylglyoxal degradation; (R)-lactate from methylglyoxal: step 1/2.</text>
</comment>
<keyword evidence="5 15" id="KW-0479">Metal-binding</keyword>
<dbReference type="EC" id="4.4.1.5" evidence="4"/>
<dbReference type="GO" id="GO:0046872">
    <property type="term" value="F:metal ion binding"/>
    <property type="evidence" value="ECO:0007669"/>
    <property type="project" value="UniProtKB-KW"/>
</dbReference>
<evidence type="ECO:0000256" key="13">
    <source>
        <dbReference type="ARBA" id="ARBA00048273"/>
    </source>
</evidence>
<evidence type="ECO:0000256" key="7">
    <source>
        <dbReference type="ARBA" id="ARBA00023239"/>
    </source>
</evidence>
<keyword evidence="15" id="KW-0862">Zinc</keyword>
<evidence type="ECO:0000256" key="12">
    <source>
        <dbReference type="ARBA" id="ARBA00033298"/>
    </source>
</evidence>
<dbReference type="Gene3D" id="3.30.420.130">
    <property type="entry name" value="Dinitrogenase iron-molybdenum cofactor biosynthesis domain"/>
    <property type="match status" value="1"/>
</dbReference>
<evidence type="ECO:0000313" key="18">
    <source>
        <dbReference type="Proteomes" id="UP000439113"/>
    </source>
</evidence>
<comment type="similarity">
    <text evidence="3">Belongs to the glyoxalase I family.</text>
</comment>
<dbReference type="SUPFAM" id="SSF53146">
    <property type="entry name" value="Nitrogenase accessory factor-like"/>
    <property type="match status" value="1"/>
</dbReference>
<dbReference type="InterPro" id="IPR004360">
    <property type="entry name" value="Glyas_Fos-R_dOase_dom"/>
</dbReference>
<dbReference type="InterPro" id="IPR029068">
    <property type="entry name" value="Glyas_Bleomycin-R_OHBP_Dase"/>
</dbReference>
<dbReference type="PANTHER" id="PTHR46036">
    <property type="entry name" value="LACTOYLGLUTATHIONE LYASE"/>
    <property type="match status" value="1"/>
</dbReference>
<evidence type="ECO:0000256" key="5">
    <source>
        <dbReference type="ARBA" id="ARBA00022723"/>
    </source>
</evidence>
<dbReference type="InterPro" id="IPR004361">
    <property type="entry name" value="Glyoxalase_1"/>
</dbReference>
<dbReference type="GO" id="GO:0004462">
    <property type="term" value="F:lactoylglutathione lyase activity"/>
    <property type="evidence" value="ECO:0007669"/>
    <property type="project" value="UniProtKB-EC"/>
</dbReference>
<evidence type="ECO:0000256" key="9">
    <source>
        <dbReference type="ARBA" id="ARBA00030537"/>
    </source>
</evidence>
<feature type="binding site" evidence="15">
    <location>
        <position position="197"/>
    </location>
    <ligand>
        <name>Zn(2+)</name>
        <dbReference type="ChEBI" id="CHEBI:29105"/>
        <note>ligand shared between dimeric partners</note>
    </ligand>
</feature>
<dbReference type="UniPathway" id="UPA00619">
    <property type="reaction ID" value="UER00675"/>
</dbReference>
<gene>
    <name evidence="17" type="primary">gloA</name>
    <name evidence="17" type="ORF">GJ654_08705</name>
</gene>
<name>A0A6N8DPE6_RHOAC</name>
<dbReference type="OrthoDB" id="4725692at2"/>
<dbReference type="EMBL" id="WNKS01000005">
    <property type="protein sequence ID" value="MTV31073.1"/>
    <property type="molecule type" value="Genomic_DNA"/>
</dbReference>